<evidence type="ECO:0000313" key="2">
    <source>
        <dbReference type="EMBL" id="RED96621.1"/>
    </source>
</evidence>
<dbReference type="InterPro" id="IPR046981">
    <property type="entry name" value="G1P_cyt_trans"/>
</dbReference>
<name>A0A3D9L3F8_MARFU</name>
<proteinExistence type="predicted"/>
<keyword evidence="3" id="KW-1185">Reference proteome</keyword>
<evidence type="ECO:0000259" key="1">
    <source>
        <dbReference type="Pfam" id="PF00483"/>
    </source>
</evidence>
<dbReference type="CDD" id="cd02524">
    <property type="entry name" value="G1P_cytidylyltransferase"/>
    <property type="match status" value="1"/>
</dbReference>
<dbReference type="AlphaFoldDB" id="A0A3D9L3F8"/>
<dbReference type="InterPro" id="IPR005835">
    <property type="entry name" value="NTP_transferase_dom"/>
</dbReference>
<dbReference type="OrthoDB" id="9803871at2"/>
<protein>
    <submittedName>
        <fullName evidence="2">Glucose-1-phosphate cytidylyltransferase</fullName>
    </submittedName>
</protein>
<dbReference type="Proteomes" id="UP000256779">
    <property type="component" value="Unassembled WGS sequence"/>
</dbReference>
<dbReference type="EMBL" id="QREG01000014">
    <property type="protein sequence ID" value="RED96621.1"/>
    <property type="molecule type" value="Genomic_DNA"/>
</dbReference>
<dbReference type="RefSeq" id="WP_115868904.1">
    <property type="nucleotide sequence ID" value="NZ_QREG01000014.1"/>
</dbReference>
<dbReference type="NCBIfam" id="TIGR02623">
    <property type="entry name" value="G1P_cyt_trans"/>
    <property type="match status" value="1"/>
</dbReference>
<comment type="caution">
    <text evidence="2">The sequence shown here is derived from an EMBL/GenBank/DDBJ whole genome shotgun (WGS) entry which is preliminary data.</text>
</comment>
<dbReference type="Pfam" id="PF00483">
    <property type="entry name" value="NTP_transferase"/>
    <property type="match status" value="1"/>
</dbReference>
<gene>
    <name evidence="2" type="ORF">C7460_11479</name>
</gene>
<sequence length="259" mass="29853">MKVVLLAGGFGTRLSEETDIRPKPMVEIGGKPILWHIMKMYEKHGFNDFIICLGYKGYYIKEYFFNYFMHNSDLRIDLETNNVEVLGSKTESFKISLIDTGLNTKTAGRLKRIQHLLAEKEDFLMTYGDGVSDVNLTELVEYHKSHKKAATLTAIQPEGKFGGMDIEGSSVKNFIEKPKGDGKWINGGFFVLSPRVFEFIPENADDVMWEEDPLVHLSKSSELMAYKHSGFWKCMDALRDKMELQRMWEANKSPWKTWK</sequence>
<dbReference type="Gene3D" id="3.90.550.10">
    <property type="entry name" value="Spore Coat Polysaccharide Biosynthesis Protein SpsA, Chain A"/>
    <property type="match status" value="1"/>
</dbReference>
<dbReference type="GO" id="GO:0009243">
    <property type="term" value="P:O antigen biosynthetic process"/>
    <property type="evidence" value="ECO:0007669"/>
    <property type="project" value="InterPro"/>
</dbReference>
<reference evidence="2 3" key="1">
    <citation type="submission" date="2018-07" db="EMBL/GenBank/DDBJ databases">
        <title>Genomic Encyclopedia of Type Strains, Phase IV (KMG-IV): sequencing the most valuable type-strain genomes for metagenomic binning, comparative biology and taxonomic classification.</title>
        <authorList>
            <person name="Goeker M."/>
        </authorList>
    </citation>
    <scope>NUCLEOTIDE SEQUENCE [LARGE SCALE GENOMIC DNA]</scope>
    <source>
        <strain evidence="2 3">DSM 4134</strain>
    </source>
</reference>
<accession>A0A3D9L3F8</accession>
<dbReference type="InterPro" id="IPR013446">
    <property type="entry name" value="G1P_cyt_trans-like"/>
</dbReference>
<dbReference type="PANTHER" id="PTHR47183:SF1">
    <property type="entry name" value="GLUCOSE-1-PHOSPHATE CYTIDYLYLTRANSFERASE"/>
    <property type="match status" value="1"/>
</dbReference>
<dbReference type="PANTHER" id="PTHR47183">
    <property type="entry name" value="GLUCOSE-1-PHOSPHATE CYTIDYLYLTRANSFERASE-RELATED"/>
    <property type="match status" value="1"/>
</dbReference>
<organism evidence="2 3">
    <name type="scientific">Marinoscillum furvescens DSM 4134</name>
    <dbReference type="NCBI Taxonomy" id="1122208"/>
    <lineage>
        <taxon>Bacteria</taxon>
        <taxon>Pseudomonadati</taxon>
        <taxon>Bacteroidota</taxon>
        <taxon>Cytophagia</taxon>
        <taxon>Cytophagales</taxon>
        <taxon>Reichenbachiellaceae</taxon>
        <taxon>Marinoscillum</taxon>
    </lineage>
</organism>
<keyword evidence="2" id="KW-0548">Nucleotidyltransferase</keyword>
<feature type="domain" description="Nucleotidyl transferase" evidence="1">
    <location>
        <begin position="2"/>
        <end position="205"/>
    </location>
</feature>
<evidence type="ECO:0000313" key="3">
    <source>
        <dbReference type="Proteomes" id="UP000256779"/>
    </source>
</evidence>
<dbReference type="InterPro" id="IPR029044">
    <property type="entry name" value="Nucleotide-diphossugar_trans"/>
</dbReference>
<dbReference type="GO" id="GO:0047343">
    <property type="term" value="F:glucose-1-phosphate cytidylyltransferase activity"/>
    <property type="evidence" value="ECO:0007669"/>
    <property type="project" value="InterPro"/>
</dbReference>
<dbReference type="SUPFAM" id="SSF53448">
    <property type="entry name" value="Nucleotide-diphospho-sugar transferases"/>
    <property type="match status" value="1"/>
</dbReference>
<keyword evidence="2" id="KW-0808">Transferase</keyword>